<dbReference type="PROSITE" id="PS51257">
    <property type="entry name" value="PROKAR_LIPOPROTEIN"/>
    <property type="match status" value="1"/>
</dbReference>
<organism evidence="2">
    <name type="scientific">marine sediment metagenome</name>
    <dbReference type="NCBI Taxonomy" id="412755"/>
    <lineage>
        <taxon>unclassified sequences</taxon>
        <taxon>metagenomes</taxon>
        <taxon>ecological metagenomes</taxon>
    </lineage>
</organism>
<gene>
    <name evidence="2" type="ORF">S01H1_56155</name>
</gene>
<dbReference type="AlphaFoldDB" id="X0VUY2"/>
<dbReference type="Gene3D" id="2.120.10.30">
    <property type="entry name" value="TolB, C-terminal domain"/>
    <property type="match status" value="1"/>
</dbReference>
<dbReference type="SUPFAM" id="SSF69304">
    <property type="entry name" value="Tricorn protease N-terminal domain"/>
    <property type="match status" value="1"/>
</dbReference>
<protein>
    <recommendedName>
        <fullName evidence="3">Dipeptidylpeptidase IV N-terminal domain-containing protein</fullName>
    </recommendedName>
</protein>
<evidence type="ECO:0000256" key="1">
    <source>
        <dbReference type="ARBA" id="ARBA00009820"/>
    </source>
</evidence>
<feature type="non-terminal residue" evidence="2">
    <location>
        <position position="173"/>
    </location>
</feature>
<dbReference type="InterPro" id="IPR011659">
    <property type="entry name" value="WD40"/>
</dbReference>
<comment type="caution">
    <text evidence="2">The sequence shown here is derived from an EMBL/GenBank/DDBJ whole genome shotgun (WGS) entry which is preliminary data.</text>
</comment>
<comment type="similarity">
    <text evidence="1">Belongs to the TolB family.</text>
</comment>
<sequence length="173" mass="18508">MARHILVLTILATAVLLAGCGGGGPLAPGPEPPDGGADDAAVMEVGPMLIRPASTAGFKAEHLDSRGRCAFVAIWGAQVNYMASQAMLDRVVFSSDRDAFNDVWVCDMDGSNATQITNNGADEFRAQWSHDGTRIVFDRRWPSQDSEIMTMNADGSTIRTLTTNTSDDTNASW</sequence>
<dbReference type="PANTHER" id="PTHR36842:SF1">
    <property type="entry name" value="PROTEIN TOLB"/>
    <property type="match status" value="1"/>
</dbReference>
<evidence type="ECO:0008006" key="3">
    <source>
        <dbReference type="Google" id="ProtNLM"/>
    </source>
</evidence>
<reference evidence="2" key="1">
    <citation type="journal article" date="2014" name="Front. Microbiol.">
        <title>High frequency of phylogenetically diverse reductive dehalogenase-homologous genes in deep subseafloor sedimentary metagenomes.</title>
        <authorList>
            <person name="Kawai M."/>
            <person name="Futagami T."/>
            <person name="Toyoda A."/>
            <person name="Takaki Y."/>
            <person name="Nishi S."/>
            <person name="Hori S."/>
            <person name="Arai W."/>
            <person name="Tsubouchi T."/>
            <person name="Morono Y."/>
            <person name="Uchiyama I."/>
            <person name="Ito T."/>
            <person name="Fujiyama A."/>
            <person name="Inagaki F."/>
            <person name="Takami H."/>
        </authorList>
    </citation>
    <scope>NUCLEOTIDE SEQUENCE</scope>
    <source>
        <strain evidence="2">Expedition CK06-06</strain>
    </source>
</reference>
<dbReference type="EMBL" id="BARS01036547">
    <property type="protein sequence ID" value="GAG16263.1"/>
    <property type="molecule type" value="Genomic_DNA"/>
</dbReference>
<dbReference type="PANTHER" id="PTHR36842">
    <property type="entry name" value="PROTEIN TOLB HOMOLOG"/>
    <property type="match status" value="1"/>
</dbReference>
<proteinExistence type="inferred from homology"/>
<name>X0VUY2_9ZZZZ</name>
<dbReference type="InterPro" id="IPR011042">
    <property type="entry name" value="6-blade_b-propeller_TolB-like"/>
</dbReference>
<accession>X0VUY2</accession>
<evidence type="ECO:0000313" key="2">
    <source>
        <dbReference type="EMBL" id="GAG16263.1"/>
    </source>
</evidence>
<dbReference type="Pfam" id="PF07676">
    <property type="entry name" value="PD40"/>
    <property type="match status" value="1"/>
</dbReference>